<feature type="region of interest" description="Disordered" evidence="1">
    <location>
        <begin position="101"/>
        <end position="128"/>
    </location>
</feature>
<name>A0ABQ1PRJ7_9GAMM</name>
<protein>
    <submittedName>
        <fullName evidence="3">Uncharacterized protein</fullName>
    </submittedName>
</protein>
<gene>
    <name evidence="3" type="ORF">GCM10007418_21120</name>
</gene>
<feature type="chain" id="PRO_5047123860" evidence="2">
    <location>
        <begin position="30"/>
        <end position="186"/>
    </location>
</feature>
<dbReference type="PROSITE" id="PS51257">
    <property type="entry name" value="PROKAR_LIPOPROTEIN"/>
    <property type="match status" value="1"/>
</dbReference>
<evidence type="ECO:0000313" key="4">
    <source>
        <dbReference type="Proteomes" id="UP000638188"/>
    </source>
</evidence>
<dbReference type="RefSeq" id="WP_150277051.1">
    <property type="nucleotide sequence ID" value="NZ_BMFF01000004.1"/>
</dbReference>
<proteinExistence type="predicted"/>
<keyword evidence="2" id="KW-0732">Signal</keyword>
<keyword evidence="4" id="KW-1185">Reference proteome</keyword>
<reference evidence="4" key="1">
    <citation type="journal article" date="2019" name="Int. J. Syst. Evol. Microbiol.">
        <title>The Global Catalogue of Microorganisms (GCM) 10K type strain sequencing project: providing services to taxonomists for standard genome sequencing and annotation.</title>
        <authorList>
            <consortium name="The Broad Institute Genomics Platform"/>
            <consortium name="The Broad Institute Genome Sequencing Center for Infectious Disease"/>
            <person name="Wu L."/>
            <person name="Ma J."/>
        </authorList>
    </citation>
    <scope>NUCLEOTIDE SEQUENCE [LARGE SCALE GENOMIC DNA]</scope>
    <source>
        <strain evidence="4">CGMCC 1.12482</strain>
    </source>
</reference>
<organism evidence="3 4">
    <name type="scientific">Halopseudomonas salina</name>
    <dbReference type="NCBI Taxonomy" id="1323744"/>
    <lineage>
        <taxon>Bacteria</taxon>
        <taxon>Pseudomonadati</taxon>
        <taxon>Pseudomonadota</taxon>
        <taxon>Gammaproteobacteria</taxon>
        <taxon>Pseudomonadales</taxon>
        <taxon>Pseudomonadaceae</taxon>
        <taxon>Halopseudomonas</taxon>
    </lineage>
</organism>
<comment type="caution">
    <text evidence="3">The sequence shown here is derived from an EMBL/GenBank/DDBJ whole genome shotgun (WGS) entry which is preliminary data.</text>
</comment>
<evidence type="ECO:0000256" key="2">
    <source>
        <dbReference type="SAM" id="SignalP"/>
    </source>
</evidence>
<sequence length="186" mass="19596">MIIEQTRTACTGLVLFGLACLSASGLAGAHGALELDDVPEGFVKASITARPDIQGLSSLILSAPRPGIMLRYNGEQPLTVLGVEGEAFLQFTRTGVSVNTASPSWGASNDKPAALASDGTASDTSADPTWVTLSDSGSFSWLDPRLNTLADVHHEADTQKEWSITLRGADGELDQIRGTLMFTAYK</sequence>
<feature type="compositionally biased region" description="Polar residues" evidence="1">
    <location>
        <begin position="119"/>
        <end position="128"/>
    </location>
</feature>
<evidence type="ECO:0000313" key="3">
    <source>
        <dbReference type="EMBL" id="GGD01662.1"/>
    </source>
</evidence>
<dbReference type="Proteomes" id="UP000638188">
    <property type="component" value="Unassembled WGS sequence"/>
</dbReference>
<feature type="signal peptide" evidence="2">
    <location>
        <begin position="1"/>
        <end position="29"/>
    </location>
</feature>
<accession>A0ABQ1PRJ7</accession>
<dbReference type="EMBL" id="BMFF01000004">
    <property type="protein sequence ID" value="GGD01662.1"/>
    <property type="molecule type" value="Genomic_DNA"/>
</dbReference>
<evidence type="ECO:0000256" key="1">
    <source>
        <dbReference type="SAM" id="MobiDB-lite"/>
    </source>
</evidence>